<dbReference type="CDD" id="cd24047">
    <property type="entry name" value="ASKHA_NBD_EutJ"/>
    <property type="match status" value="1"/>
</dbReference>
<protein>
    <submittedName>
        <fullName evidence="1">Cell division protein FtsA</fullName>
    </submittedName>
</protein>
<sequence length="294" mass="31039">MKDMNAMKNINAQNAMNAMEKANQRIAAFQETMDHPRPYQGQKRLYTGVDLGTAYTVLAVVDEEGTPVAGAMGFAQVVRDGLVVDYIGAVDILRELKATLEESLGVELLKAGVAYPPGTSPGDQKALHYIAEAVGFDVIAALDEPTAANNVLNIEDGAVIDIGGGTTGTAVIGQGQVVCVADEPTGGTHVSLVIAGAYRLPFAEAEKLKMDSRKHQELLPVIKPVIEKIAGIIRGHIQDHPVDRVYLVGGTSCFTGFETIVAAELQRPVIKPANPFLVTPLGIALAAAKTCSNP</sequence>
<dbReference type="Gene3D" id="3.30.420.40">
    <property type="match status" value="2"/>
</dbReference>
<accession>A0A644UN14</accession>
<keyword evidence="1" id="KW-0131">Cell cycle</keyword>
<evidence type="ECO:0000313" key="1">
    <source>
        <dbReference type="EMBL" id="MPL80311.1"/>
    </source>
</evidence>
<dbReference type="SUPFAM" id="SSF53067">
    <property type="entry name" value="Actin-like ATPase domain"/>
    <property type="match status" value="2"/>
</dbReference>
<keyword evidence="1" id="KW-0132">Cell division</keyword>
<dbReference type="NCBIfam" id="TIGR02529">
    <property type="entry name" value="EutJ"/>
    <property type="match status" value="1"/>
</dbReference>
<dbReference type="PANTHER" id="PTHR32432">
    <property type="entry name" value="CELL DIVISION PROTEIN FTSA-RELATED"/>
    <property type="match status" value="1"/>
</dbReference>
<dbReference type="NCBIfam" id="NF011660">
    <property type="entry name" value="PRK15080.1"/>
    <property type="match status" value="1"/>
</dbReference>
<dbReference type="GO" id="GO:0051301">
    <property type="term" value="P:cell division"/>
    <property type="evidence" value="ECO:0007669"/>
    <property type="project" value="UniProtKB-KW"/>
</dbReference>
<dbReference type="PANTHER" id="PTHR32432:SF3">
    <property type="entry name" value="ETHANOLAMINE UTILIZATION PROTEIN EUTJ"/>
    <property type="match status" value="1"/>
</dbReference>
<reference evidence="1" key="1">
    <citation type="submission" date="2019-08" db="EMBL/GenBank/DDBJ databases">
        <authorList>
            <person name="Kucharzyk K."/>
            <person name="Murdoch R.W."/>
            <person name="Higgins S."/>
            <person name="Loffler F."/>
        </authorList>
    </citation>
    <scope>NUCLEOTIDE SEQUENCE</scope>
</reference>
<dbReference type="InterPro" id="IPR056546">
    <property type="entry name" value="MreB_MamK-like"/>
</dbReference>
<proteinExistence type="predicted"/>
<gene>
    <name evidence="1" type="primary">ftsA_15</name>
    <name evidence="1" type="ORF">SDC9_26210</name>
</gene>
<dbReference type="Pfam" id="PF06723">
    <property type="entry name" value="MreB_Mbl"/>
    <property type="match status" value="1"/>
</dbReference>
<name>A0A644UN14_9ZZZZ</name>
<dbReference type="AlphaFoldDB" id="A0A644UN14"/>
<dbReference type="InterPro" id="IPR050696">
    <property type="entry name" value="FtsA/MreB"/>
</dbReference>
<dbReference type="InterPro" id="IPR043129">
    <property type="entry name" value="ATPase_NBD"/>
</dbReference>
<comment type="caution">
    <text evidence="1">The sequence shown here is derived from an EMBL/GenBank/DDBJ whole genome shotgun (WGS) entry which is preliminary data.</text>
</comment>
<organism evidence="1">
    <name type="scientific">bioreactor metagenome</name>
    <dbReference type="NCBI Taxonomy" id="1076179"/>
    <lineage>
        <taxon>unclassified sequences</taxon>
        <taxon>metagenomes</taxon>
        <taxon>ecological metagenomes</taxon>
    </lineage>
</organism>
<dbReference type="InterPro" id="IPR013366">
    <property type="entry name" value="EutJ"/>
</dbReference>
<dbReference type="EMBL" id="VSSQ01000136">
    <property type="protein sequence ID" value="MPL80311.1"/>
    <property type="molecule type" value="Genomic_DNA"/>
</dbReference>